<gene>
    <name evidence="5" type="ORF">CWB74_18970</name>
</gene>
<dbReference type="InterPro" id="IPR011042">
    <property type="entry name" value="6-blade_b-propeller_TolB-like"/>
</dbReference>
<dbReference type="Gene3D" id="2.120.10.30">
    <property type="entry name" value="TolB, C-terminal domain"/>
    <property type="match status" value="1"/>
</dbReference>
<keyword evidence="3" id="KW-1133">Transmembrane helix</keyword>
<keyword evidence="1 2" id="KW-0238">DNA-binding</keyword>
<protein>
    <submittedName>
        <fullName evidence="5">CadC family transcriptional regulator</fullName>
    </submittedName>
</protein>
<dbReference type="GO" id="GO:0000160">
    <property type="term" value="P:phosphorelay signal transduction system"/>
    <property type="evidence" value="ECO:0007669"/>
    <property type="project" value="InterPro"/>
</dbReference>
<dbReference type="AlphaFoldDB" id="A0AAQ2EQK6"/>
<reference evidence="6" key="2">
    <citation type="submission" date="2019-06" db="EMBL/GenBank/DDBJ databases">
        <title>Co-occurence of chitin degradation, pigmentation and bioactivity in marine Pseudoalteromonas.</title>
        <authorList>
            <person name="Sonnenschein E.C."/>
            <person name="Bech P.K."/>
        </authorList>
    </citation>
    <scope>NUCLEOTIDE SEQUENCE [LARGE SCALE GENOMIC DNA]</scope>
    <source>
        <strain evidence="6">S1607</strain>
    </source>
</reference>
<dbReference type="InterPro" id="IPR016032">
    <property type="entry name" value="Sig_transdc_resp-reg_C-effctor"/>
</dbReference>
<dbReference type="Pfam" id="PF00486">
    <property type="entry name" value="Trans_reg_C"/>
    <property type="match status" value="1"/>
</dbReference>
<dbReference type="EMBL" id="PNEL01000058">
    <property type="protein sequence ID" value="TMN74210.1"/>
    <property type="molecule type" value="Genomic_DNA"/>
</dbReference>
<proteinExistence type="predicted"/>
<accession>A0AAQ2EQK6</accession>
<evidence type="ECO:0000256" key="2">
    <source>
        <dbReference type="PROSITE-ProRule" id="PRU01091"/>
    </source>
</evidence>
<comment type="caution">
    <text evidence="5">The sequence shown here is derived from an EMBL/GenBank/DDBJ whole genome shotgun (WGS) entry which is preliminary data.</text>
</comment>
<organism evidence="5 6">
    <name type="scientific">Pseudoalteromonas piscicida</name>
    <dbReference type="NCBI Taxonomy" id="43662"/>
    <lineage>
        <taxon>Bacteria</taxon>
        <taxon>Pseudomonadati</taxon>
        <taxon>Pseudomonadota</taxon>
        <taxon>Gammaproteobacteria</taxon>
        <taxon>Alteromonadales</taxon>
        <taxon>Pseudoalteromonadaceae</taxon>
        <taxon>Pseudoalteromonas</taxon>
    </lineage>
</organism>
<dbReference type="SUPFAM" id="SSF46894">
    <property type="entry name" value="C-terminal effector domain of the bipartite response regulators"/>
    <property type="match status" value="1"/>
</dbReference>
<evidence type="ECO:0000313" key="6">
    <source>
        <dbReference type="Proteomes" id="UP000305423"/>
    </source>
</evidence>
<name>A0AAQ2EQK6_PSEO7</name>
<dbReference type="Gene3D" id="1.10.10.10">
    <property type="entry name" value="Winged helix-like DNA-binding domain superfamily/Winged helix DNA-binding domain"/>
    <property type="match status" value="1"/>
</dbReference>
<evidence type="ECO:0000256" key="3">
    <source>
        <dbReference type="SAM" id="Phobius"/>
    </source>
</evidence>
<dbReference type="SUPFAM" id="SSF69304">
    <property type="entry name" value="Tricorn protease N-terminal domain"/>
    <property type="match status" value="1"/>
</dbReference>
<dbReference type="Proteomes" id="UP000305423">
    <property type="component" value="Unassembled WGS sequence"/>
</dbReference>
<dbReference type="GO" id="GO:0003677">
    <property type="term" value="F:DNA binding"/>
    <property type="evidence" value="ECO:0007669"/>
    <property type="project" value="UniProtKB-UniRule"/>
</dbReference>
<dbReference type="GO" id="GO:0006355">
    <property type="term" value="P:regulation of DNA-templated transcription"/>
    <property type="evidence" value="ECO:0007669"/>
    <property type="project" value="InterPro"/>
</dbReference>
<dbReference type="PROSITE" id="PS51755">
    <property type="entry name" value="OMPR_PHOB"/>
    <property type="match status" value="1"/>
</dbReference>
<dbReference type="InterPro" id="IPR001867">
    <property type="entry name" value="OmpR/PhoB-type_DNA-bd"/>
</dbReference>
<dbReference type="InterPro" id="IPR036388">
    <property type="entry name" value="WH-like_DNA-bd_sf"/>
</dbReference>
<reference evidence="5 6" key="1">
    <citation type="submission" date="2017-12" db="EMBL/GenBank/DDBJ databases">
        <authorList>
            <person name="Paulsen S."/>
            <person name="Gram L.K."/>
        </authorList>
    </citation>
    <scope>NUCLEOTIDE SEQUENCE [LARGE SCALE GENOMIC DNA]</scope>
    <source>
        <strain evidence="5 6">S1607</strain>
    </source>
</reference>
<dbReference type="CDD" id="cd00383">
    <property type="entry name" value="trans_reg_C"/>
    <property type="match status" value="1"/>
</dbReference>
<dbReference type="SMART" id="SM00862">
    <property type="entry name" value="Trans_reg_C"/>
    <property type="match status" value="1"/>
</dbReference>
<feature type="DNA-binding region" description="OmpR/PhoB-type" evidence="2">
    <location>
        <begin position="1"/>
        <end position="95"/>
    </location>
</feature>
<feature type="domain" description="OmpR/PhoB-type" evidence="4">
    <location>
        <begin position="1"/>
        <end position="95"/>
    </location>
</feature>
<evidence type="ECO:0000259" key="4">
    <source>
        <dbReference type="PROSITE" id="PS51755"/>
    </source>
</evidence>
<dbReference type="RefSeq" id="WP_045963704.1">
    <property type="nucleotide sequence ID" value="NZ_JXXW01000026.1"/>
</dbReference>
<sequence length="649" mass="73527">MITINNRKLDLATGELIYLDETIKLEAKVLAVFEILYQHRGTLVTQEHLLNSVWQNTVVAPNALQRCIAQLRKLLGDSDKRIIQTFHKKGYRLQVGDQHTDLSQKLRAYILYFAAFITLFGMLFIYSTMPKANFQLSEVTPVSYGLELESTATLTSGRRLLYVARTPQAAELKVKDLDFQTTKLVTRALDFVGKPQLNKDGKKAVLIETRKTKSQAKCHQAIVVLPRFAARKVISPCLNSEVQQAYWVGHQVLLIANNEYALFTPHSDSVTFTSLPITATILASSFNEGQLTLLTQDPDKKEAYLSSYMISRENELSLLQQEKLSGVELDRSLVLVDGPDTTHILSTASALYIFQNLQLVQTIPAIGSESFYITEYLKDNNYLATQIREQKQINIQDNHSTSRLTISHYDELSGQFQPSGNAIAFLSNRTGTSEVWLKQELQEIPLTHNKHISSFVWTADGKQLWAASKQSLLKINLVTGVEVFPALFEKQIIMQSIEIKGSNYLLINDLGNKQLVLFDPVTNHKQPLYQGQVHWAQIQQNGTVYIATPDEPNLKVLINNSLKPQPITNKITLHWRFYLRGNELIIPDKQATIWRYNINTQVLDILGKSDEQTRLITDVQLHPFKVLADSPKTLSANQVKVKITEPENR</sequence>
<feature type="transmembrane region" description="Helical" evidence="3">
    <location>
        <begin position="109"/>
        <end position="129"/>
    </location>
</feature>
<keyword evidence="3" id="KW-0812">Transmembrane</keyword>
<keyword evidence="3" id="KW-0472">Membrane</keyword>
<evidence type="ECO:0000313" key="5">
    <source>
        <dbReference type="EMBL" id="TMN74210.1"/>
    </source>
</evidence>
<evidence type="ECO:0000256" key="1">
    <source>
        <dbReference type="ARBA" id="ARBA00023125"/>
    </source>
</evidence>